<protein>
    <recommendedName>
        <fullName evidence="7">Zn(2)-C6 fungal-type domain-containing protein</fullName>
    </recommendedName>
</protein>
<dbReference type="GO" id="GO:0000981">
    <property type="term" value="F:DNA-binding transcription factor activity, RNA polymerase II-specific"/>
    <property type="evidence" value="ECO:0007669"/>
    <property type="project" value="InterPro"/>
</dbReference>
<keyword evidence="2" id="KW-0862">Zinc</keyword>
<evidence type="ECO:0000256" key="6">
    <source>
        <dbReference type="ARBA" id="ARBA00023242"/>
    </source>
</evidence>
<evidence type="ECO:0000256" key="5">
    <source>
        <dbReference type="ARBA" id="ARBA00023163"/>
    </source>
</evidence>
<dbReference type="Gene3D" id="4.10.240.10">
    <property type="entry name" value="Zn(2)-C6 fungal-type DNA-binding domain"/>
    <property type="match status" value="1"/>
</dbReference>
<name>A0A0D1YFS7_9PEZI</name>
<feature type="domain" description="Zn(2)-C6 fungal-type" evidence="7">
    <location>
        <begin position="19"/>
        <end position="47"/>
    </location>
</feature>
<dbReference type="InterPro" id="IPR036864">
    <property type="entry name" value="Zn2-C6_fun-type_DNA-bd_sf"/>
</dbReference>
<keyword evidence="5" id="KW-0804">Transcription</keyword>
<reference evidence="8 9" key="1">
    <citation type="submission" date="2015-01" db="EMBL/GenBank/DDBJ databases">
        <title>The Genome Sequence of Ochroconis gallopava CBS43764.</title>
        <authorList>
            <consortium name="The Broad Institute Genomics Platform"/>
            <person name="Cuomo C."/>
            <person name="de Hoog S."/>
            <person name="Gorbushina A."/>
            <person name="Stielow B."/>
            <person name="Teixiera M."/>
            <person name="Abouelleil A."/>
            <person name="Chapman S.B."/>
            <person name="Priest M."/>
            <person name="Young S.K."/>
            <person name="Wortman J."/>
            <person name="Nusbaum C."/>
            <person name="Birren B."/>
        </authorList>
    </citation>
    <scope>NUCLEOTIDE SEQUENCE [LARGE SCALE GENOMIC DNA]</scope>
    <source>
        <strain evidence="8 9">CBS 43764</strain>
    </source>
</reference>
<dbReference type="GO" id="GO:0003677">
    <property type="term" value="F:DNA binding"/>
    <property type="evidence" value="ECO:0007669"/>
    <property type="project" value="UniProtKB-KW"/>
</dbReference>
<dbReference type="PANTHER" id="PTHR36206:SF12">
    <property type="entry name" value="ASPERCRYPTIN BIOSYNTHESIS CLUSTER-SPECIFIC TRANSCRIPTION REGULATOR ATNN-RELATED"/>
    <property type="match status" value="1"/>
</dbReference>
<dbReference type="GeneID" id="27316745"/>
<dbReference type="Pfam" id="PF00172">
    <property type="entry name" value="Zn_clus"/>
    <property type="match status" value="1"/>
</dbReference>
<dbReference type="InterPro" id="IPR021858">
    <property type="entry name" value="Fun_TF"/>
</dbReference>
<dbReference type="SUPFAM" id="SSF57701">
    <property type="entry name" value="Zn2/Cys6 DNA-binding domain"/>
    <property type="match status" value="1"/>
</dbReference>
<evidence type="ECO:0000313" key="8">
    <source>
        <dbReference type="EMBL" id="KIV99596.1"/>
    </source>
</evidence>
<keyword evidence="4" id="KW-0238">DNA-binding</keyword>
<dbReference type="OrthoDB" id="3172332at2759"/>
<keyword evidence="9" id="KW-1185">Reference proteome</keyword>
<dbReference type="Pfam" id="PF11951">
    <property type="entry name" value="Fungal_trans_2"/>
    <property type="match status" value="1"/>
</dbReference>
<dbReference type="GO" id="GO:0008270">
    <property type="term" value="F:zinc ion binding"/>
    <property type="evidence" value="ECO:0007669"/>
    <property type="project" value="InterPro"/>
</dbReference>
<dbReference type="RefSeq" id="XP_016209466.1">
    <property type="nucleotide sequence ID" value="XM_016362726.1"/>
</dbReference>
<dbReference type="PROSITE" id="PS00463">
    <property type="entry name" value="ZN2_CY6_FUNGAL_1"/>
    <property type="match status" value="1"/>
</dbReference>
<dbReference type="CDD" id="cd00067">
    <property type="entry name" value="GAL4"/>
    <property type="match status" value="1"/>
</dbReference>
<keyword evidence="3" id="KW-0805">Transcription regulation</keyword>
<evidence type="ECO:0000256" key="2">
    <source>
        <dbReference type="ARBA" id="ARBA00022833"/>
    </source>
</evidence>
<dbReference type="InterPro" id="IPR001138">
    <property type="entry name" value="Zn2Cys6_DnaBD"/>
</dbReference>
<dbReference type="Proteomes" id="UP000053259">
    <property type="component" value="Unassembled WGS sequence"/>
</dbReference>
<dbReference type="PROSITE" id="PS50048">
    <property type="entry name" value="ZN2_CY6_FUNGAL_2"/>
    <property type="match status" value="1"/>
</dbReference>
<keyword evidence="1" id="KW-0479">Metal-binding</keyword>
<dbReference type="HOGENOM" id="CLU_011409_6_0_1"/>
<organism evidence="8 9">
    <name type="scientific">Verruconis gallopava</name>
    <dbReference type="NCBI Taxonomy" id="253628"/>
    <lineage>
        <taxon>Eukaryota</taxon>
        <taxon>Fungi</taxon>
        <taxon>Dikarya</taxon>
        <taxon>Ascomycota</taxon>
        <taxon>Pezizomycotina</taxon>
        <taxon>Dothideomycetes</taxon>
        <taxon>Pleosporomycetidae</taxon>
        <taxon>Venturiales</taxon>
        <taxon>Sympoventuriaceae</taxon>
        <taxon>Verruconis</taxon>
    </lineage>
</organism>
<dbReference type="STRING" id="253628.A0A0D1YFS7"/>
<evidence type="ECO:0000313" key="9">
    <source>
        <dbReference type="Proteomes" id="UP000053259"/>
    </source>
</evidence>
<keyword evidence="6" id="KW-0539">Nucleus</keyword>
<proteinExistence type="predicted"/>
<sequence length="563" mass="63687">MMAIDAGRKRRTWTRSKRGCRTCRLRHVKCDEAYPSCRRCLSAGRICDGCAAPSDDWEVVTVSSIGTSPDRRPSPARYDGQAADCFAFFQRHTVEYLTGLLDQDWKQLLLQASEHSDAIYHAALAMGSMHRTVLSRQSLSVGLEEDPYAVKQYTKSLRMLAPARNNDQSISADIVLSACLLFIGFESLRRNYGVMLEHVRSGVRIVQQCQQNAFRTDGCNIIPMQKFVPAFARLERQKQELTGDLSPLIADLFAKQTASGFFEYSSTMPQPVPCFSNLDEAWTSLHVRWHSLFRWVNDVRADWLKSVGENYHGGIFEARADTPLAEELEQRSRRLRHDFEVWYLGVKDLRARLGSLSTRDASVYTLLESHALLADIVLSTAGLPRELMWDNHTQTFDRLVKLCRTVMENEAKSSSVSSDATTSSPITVLHRHAPSTRHGAHHSLTFEMGVCMILIQVCLRCRDARIRLNAIKLFEKYPRLEGLWDGTLIARISRSIDAYERGDESLEEAAARGATCDEIPLSRRIVQTGGTFYTHSRSGELILYKAIKHGDDDPGLVRKIHSW</sequence>
<dbReference type="EMBL" id="KN847575">
    <property type="protein sequence ID" value="KIV99596.1"/>
    <property type="molecule type" value="Genomic_DNA"/>
</dbReference>
<dbReference type="PANTHER" id="PTHR36206">
    <property type="entry name" value="ASPERCRYPTIN BIOSYNTHESIS CLUSTER-SPECIFIC TRANSCRIPTION REGULATOR ATNN-RELATED"/>
    <property type="match status" value="1"/>
</dbReference>
<evidence type="ECO:0000256" key="1">
    <source>
        <dbReference type="ARBA" id="ARBA00022723"/>
    </source>
</evidence>
<gene>
    <name evidence="8" type="ORF">PV09_08772</name>
</gene>
<dbReference type="InParanoid" id="A0A0D1YFS7"/>
<evidence type="ECO:0000256" key="3">
    <source>
        <dbReference type="ARBA" id="ARBA00023015"/>
    </source>
</evidence>
<dbReference type="VEuPathDB" id="FungiDB:PV09_08772"/>
<evidence type="ECO:0000256" key="4">
    <source>
        <dbReference type="ARBA" id="ARBA00023125"/>
    </source>
</evidence>
<dbReference type="AlphaFoldDB" id="A0A0D1YFS7"/>
<dbReference type="SMART" id="SM00066">
    <property type="entry name" value="GAL4"/>
    <property type="match status" value="1"/>
</dbReference>
<evidence type="ECO:0000259" key="7">
    <source>
        <dbReference type="PROSITE" id="PS50048"/>
    </source>
</evidence>
<accession>A0A0D1YFS7</accession>
<dbReference type="InterPro" id="IPR052360">
    <property type="entry name" value="Transcr_Regulatory_Proteins"/>
</dbReference>